<dbReference type="InterPro" id="IPR027417">
    <property type="entry name" value="P-loop_NTPase"/>
</dbReference>
<organism evidence="2 3">
    <name type="scientific">Neocallimastix californiae</name>
    <dbReference type="NCBI Taxonomy" id="1754190"/>
    <lineage>
        <taxon>Eukaryota</taxon>
        <taxon>Fungi</taxon>
        <taxon>Fungi incertae sedis</taxon>
        <taxon>Chytridiomycota</taxon>
        <taxon>Chytridiomycota incertae sedis</taxon>
        <taxon>Neocallimastigomycetes</taxon>
        <taxon>Neocallimastigales</taxon>
        <taxon>Neocallimastigaceae</taxon>
        <taxon>Neocallimastix</taxon>
    </lineage>
</organism>
<gene>
    <name evidence="2" type="ORF">LY90DRAFT_632518</name>
</gene>
<sequence>MLSSQDKNKKDSKDFYFACSQSPYNWKLTKDPYSDVRRKSFPILKDTYDSMQDYDDVIEPLFHIECKEELRSFNEKLNEKKINFKALAVKVDIKAFKSNNDSLLLFDNPTYYLKIVMPYYFLSGYDGMDFIHNKKRKYKEPRSSGEIKRNDLLYLAKISDDFKTIYFDTLMFYRKSDSIVKDNNSDESTFSLDSSDSENNDDDDDFIKKMRSLNLGNILSLDDKINTFCMTRMPREKIEKLQYEIIRERGQWICIHIMSFGAIIKEYRTLNYFVENSSLPICKIITSGKISNISNRSIKYFGPEYTNITQNVINEYKLNESQASALTKVKDRKISLIHGPPGTGKTSVLVAIIDRELQYNILTGNESKILVCAPSNYACDEIIRRLKKGKSMKY</sequence>
<dbReference type="Proteomes" id="UP000193920">
    <property type="component" value="Unassembled WGS sequence"/>
</dbReference>
<accession>A0A1Y2EUE2</accession>
<dbReference type="SUPFAM" id="SSF52540">
    <property type="entry name" value="P-loop containing nucleoside triphosphate hydrolases"/>
    <property type="match status" value="1"/>
</dbReference>
<dbReference type="STRING" id="1754190.A0A1Y2EUE2"/>
<evidence type="ECO:0000259" key="1">
    <source>
        <dbReference type="Pfam" id="PF13086"/>
    </source>
</evidence>
<dbReference type="Pfam" id="PF13086">
    <property type="entry name" value="AAA_11"/>
    <property type="match status" value="1"/>
</dbReference>
<name>A0A1Y2EUE2_9FUNG</name>
<dbReference type="InterPro" id="IPR041677">
    <property type="entry name" value="DNA2/NAM7_AAA_11"/>
</dbReference>
<dbReference type="InterPro" id="IPR045055">
    <property type="entry name" value="DNA2/NAM7-like"/>
</dbReference>
<dbReference type="Gene3D" id="3.40.50.300">
    <property type="entry name" value="P-loop containing nucleotide triphosphate hydrolases"/>
    <property type="match status" value="1"/>
</dbReference>
<dbReference type="GO" id="GO:0004386">
    <property type="term" value="F:helicase activity"/>
    <property type="evidence" value="ECO:0007669"/>
    <property type="project" value="InterPro"/>
</dbReference>
<dbReference type="PANTHER" id="PTHR10887:SF495">
    <property type="entry name" value="HELICASE SENATAXIN ISOFORM X1-RELATED"/>
    <property type="match status" value="1"/>
</dbReference>
<proteinExistence type="predicted"/>
<dbReference type="EMBL" id="MCOG01000026">
    <property type="protein sequence ID" value="ORY75193.1"/>
    <property type="molecule type" value="Genomic_DNA"/>
</dbReference>
<dbReference type="OrthoDB" id="6513042at2759"/>
<evidence type="ECO:0000313" key="2">
    <source>
        <dbReference type="EMBL" id="ORY75193.1"/>
    </source>
</evidence>
<dbReference type="AlphaFoldDB" id="A0A1Y2EUE2"/>
<comment type="caution">
    <text evidence="2">The sequence shown here is derived from an EMBL/GenBank/DDBJ whole genome shotgun (WGS) entry which is preliminary data.</text>
</comment>
<dbReference type="PANTHER" id="PTHR10887">
    <property type="entry name" value="DNA2/NAM7 HELICASE FAMILY"/>
    <property type="match status" value="1"/>
</dbReference>
<feature type="domain" description="DNA2/NAM7 helicase helicase" evidence="1">
    <location>
        <begin position="317"/>
        <end position="388"/>
    </location>
</feature>
<reference evidence="2 3" key="1">
    <citation type="submission" date="2016-08" db="EMBL/GenBank/DDBJ databases">
        <title>A Parts List for Fungal Cellulosomes Revealed by Comparative Genomics.</title>
        <authorList>
            <consortium name="DOE Joint Genome Institute"/>
            <person name="Haitjema C.H."/>
            <person name="Gilmore S.P."/>
            <person name="Henske J.K."/>
            <person name="Solomon K.V."/>
            <person name="De Groot R."/>
            <person name="Kuo A."/>
            <person name="Mondo S.J."/>
            <person name="Salamov A.A."/>
            <person name="Labutti K."/>
            <person name="Zhao Z."/>
            <person name="Chiniquy J."/>
            <person name="Barry K."/>
            <person name="Brewer H.M."/>
            <person name="Purvine S.O."/>
            <person name="Wright A.T."/>
            <person name="Boxma B."/>
            <person name="Van Alen T."/>
            <person name="Hackstein J.H."/>
            <person name="Baker S.E."/>
            <person name="Grigoriev I.V."/>
            <person name="O'Malley M.A."/>
        </authorList>
    </citation>
    <scope>NUCLEOTIDE SEQUENCE [LARGE SCALE GENOMIC DNA]</scope>
    <source>
        <strain evidence="2 3">G1</strain>
    </source>
</reference>
<evidence type="ECO:0000313" key="3">
    <source>
        <dbReference type="Proteomes" id="UP000193920"/>
    </source>
</evidence>
<keyword evidence="3" id="KW-1185">Reference proteome</keyword>
<protein>
    <recommendedName>
        <fullName evidence="1">DNA2/NAM7 helicase helicase domain-containing protein</fullName>
    </recommendedName>
</protein>